<dbReference type="InterPro" id="IPR050378">
    <property type="entry name" value="Metallo-dep_Hydrolases_sf"/>
</dbReference>
<evidence type="ECO:0000313" key="2">
    <source>
        <dbReference type="EMBL" id="QOR71615.1"/>
    </source>
</evidence>
<dbReference type="InterPro" id="IPR023100">
    <property type="entry name" value="D-aminoacylase_insert_dom_sf"/>
</dbReference>
<dbReference type="GO" id="GO:0005829">
    <property type="term" value="C:cytosol"/>
    <property type="evidence" value="ECO:0007669"/>
    <property type="project" value="TreeGrafter"/>
</dbReference>
<dbReference type="SUPFAM" id="SSF51338">
    <property type="entry name" value="Composite domain of metallo-dependent hydrolases"/>
    <property type="match status" value="1"/>
</dbReference>
<organism evidence="2 3">
    <name type="scientific">Ruania alkalisoli</name>
    <dbReference type="NCBI Taxonomy" id="2779775"/>
    <lineage>
        <taxon>Bacteria</taxon>
        <taxon>Bacillati</taxon>
        <taxon>Actinomycetota</taxon>
        <taxon>Actinomycetes</taxon>
        <taxon>Micrococcales</taxon>
        <taxon>Ruaniaceae</taxon>
        <taxon>Ruania</taxon>
    </lineage>
</organism>
<sequence length="517" mass="54489">MTAPIILRGGTIVDGTGASPRQADLRIEGAAVTGIGRLPQRPSEVEVNATGRLIMPGFIDAHSHADGQVFSPEVQLALLRQGVTTIVTGQDGVSYGPAHGAAAAWSASYFAGINGPLPQVWSDGVTWAELRRSLTGAVRVNTAHLLPHGTLRYQVAGLSPELDRSQRHGLMELVAQGLADGAVGLSTGLHYVPGLYADVDELSQIGGLLAEAGRPYVTHMRGYEDESVVGLGEVHQIAATSGVAVHVSHLHGPASLLTRLMDDAADDGVDLTFDSYPYLRGFSLLTIPLLPAELLTLAPGNLVDALSSPGTAGDVRRHWEASDYAAFDKATIANAPGFEAAEGLTLRAAAEQAGNELDSFAIELLRATGGAVTAVFEQPPTNSEADMRALLQHEGHLGGSDGIFVGGHPHPRARGTFARFLGHHVRELGDWTWTQAAEHLAARPAERFGLGNRGILREGAAADVLLIDPSRVTDRATYAEPTLLSEGIEDVWVGGEQVLHEGTLTAALPGRALTWDY</sequence>
<dbReference type="KEGG" id="halt:IM660_04820"/>
<dbReference type="InterPro" id="IPR013108">
    <property type="entry name" value="Amidohydro_3"/>
</dbReference>
<dbReference type="GO" id="GO:0016811">
    <property type="term" value="F:hydrolase activity, acting on carbon-nitrogen (but not peptide) bonds, in linear amides"/>
    <property type="evidence" value="ECO:0007669"/>
    <property type="project" value="InterPro"/>
</dbReference>
<keyword evidence="2" id="KW-0378">Hydrolase</keyword>
<dbReference type="RefSeq" id="WP_193498271.1">
    <property type="nucleotide sequence ID" value="NZ_CP063169.1"/>
</dbReference>
<dbReference type="Gene3D" id="3.20.20.140">
    <property type="entry name" value="Metal-dependent hydrolases"/>
    <property type="match status" value="1"/>
</dbReference>
<accession>A0A7M1SVQ8</accession>
<proteinExistence type="predicted"/>
<reference evidence="2 3" key="1">
    <citation type="submission" date="2020-10" db="EMBL/GenBank/DDBJ databases">
        <title>Haloactinobacterium sp. RN3S43, a bacterium isolated from saline soil.</title>
        <authorList>
            <person name="Sun J.-Q."/>
        </authorList>
    </citation>
    <scope>NUCLEOTIDE SEQUENCE [LARGE SCALE GENOMIC DNA]</scope>
    <source>
        <strain evidence="2 3">RN3S43</strain>
    </source>
</reference>
<dbReference type="Gene3D" id="2.30.40.10">
    <property type="entry name" value="Urease, subunit C, domain 1"/>
    <property type="match status" value="1"/>
</dbReference>
<dbReference type="PANTHER" id="PTHR11647:SF1">
    <property type="entry name" value="COLLAPSIN RESPONSE MEDIATOR PROTEIN"/>
    <property type="match status" value="1"/>
</dbReference>
<dbReference type="Proteomes" id="UP000593758">
    <property type="component" value="Chromosome"/>
</dbReference>
<keyword evidence="3" id="KW-1185">Reference proteome</keyword>
<dbReference type="InterPro" id="IPR011059">
    <property type="entry name" value="Metal-dep_hydrolase_composite"/>
</dbReference>
<dbReference type="InterPro" id="IPR032466">
    <property type="entry name" value="Metal_Hydrolase"/>
</dbReference>
<dbReference type="SUPFAM" id="SSF51556">
    <property type="entry name" value="Metallo-dependent hydrolases"/>
    <property type="match status" value="1"/>
</dbReference>
<feature type="domain" description="Amidohydrolase 3" evidence="1">
    <location>
        <begin position="46"/>
        <end position="498"/>
    </location>
</feature>
<dbReference type="Pfam" id="PF07969">
    <property type="entry name" value="Amidohydro_3"/>
    <property type="match status" value="1"/>
</dbReference>
<evidence type="ECO:0000259" key="1">
    <source>
        <dbReference type="Pfam" id="PF07969"/>
    </source>
</evidence>
<dbReference type="AlphaFoldDB" id="A0A7M1SVQ8"/>
<gene>
    <name evidence="2" type="ORF">IM660_04820</name>
</gene>
<evidence type="ECO:0000313" key="3">
    <source>
        <dbReference type="Proteomes" id="UP000593758"/>
    </source>
</evidence>
<dbReference type="Gene3D" id="3.30.1490.130">
    <property type="entry name" value="D-aminoacylase. Domain 3"/>
    <property type="match status" value="1"/>
</dbReference>
<dbReference type="PANTHER" id="PTHR11647">
    <property type="entry name" value="HYDRANTOINASE/DIHYDROPYRIMIDINASE FAMILY MEMBER"/>
    <property type="match status" value="1"/>
</dbReference>
<name>A0A7M1SVQ8_9MICO</name>
<dbReference type="GO" id="GO:0016812">
    <property type="term" value="F:hydrolase activity, acting on carbon-nitrogen (but not peptide) bonds, in cyclic amides"/>
    <property type="evidence" value="ECO:0007669"/>
    <property type="project" value="TreeGrafter"/>
</dbReference>
<protein>
    <submittedName>
        <fullName evidence="2">Amidohydrolase family protein</fullName>
    </submittedName>
</protein>
<dbReference type="EMBL" id="CP063169">
    <property type="protein sequence ID" value="QOR71615.1"/>
    <property type="molecule type" value="Genomic_DNA"/>
</dbReference>